<gene>
    <name evidence="1" type="ORF">DU055_04380</name>
</gene>
<reference evidence="1" key="1">
    <citation type="submission" date="2018-07" db="EMBL/GenBank/DDBJ databases">
        <authorList>
            <person name="Ashton P.M."/>
            <person name="Dallman T."/>
            <person name="Nair S."/>
            <person name="De Pinna E."/>
            <person name="Peters T."/>
            <person name="Grant K."/>
        </authorList>
    </citation>
    <scope>NUCLEOTIDE SEQUENCE</scope>
    <source>
        <strain evidence="1">357772</strain>
    </source>
</reference>
<name>A0A5W8MB16_SALET</name>
<accession>A0A5W8MB16</accession>
<comment type="caution">
    <text evidence="1">The sequence shown here is derived from an EMBL/GenBank/DDBJ whole genome shotgun (WGS) entry which is preliminary data.</text>
</comment>
<dbReference type="EMBL" id="AAHNFW010000010">
    <property type="protein sequence ID" value="EBY1552177.1"/>
    <property type="molecule type" value="Genomic_DNA"/>
</dbReference>
<evidence type="ECO:0000313" key="1">
    <source>
        <dbReference type="EMBL" id="EBY1552177.1"/>
    </source>
</evidence>
<proteinExistence type="predicted"/>
<protein>
    <submittedName>
        <fullName evidence="1">Uncharacterized protein</fullName>
    </submittedName>
</protein>
<dbReference type="AlphaFoldDB" id="A0A5W8MB16"/>
<sequence length="155" mass="17479">MKTYEEMIEMAVIARESLAKRELKIKKMASDITEAYRKAIGIAEYTSKNNQRSLDNEPRVFAKQENGQDRIASFATTNYGKRLDFYIVTRVSEQLRHGFYASVRIDVLDNNEGALVYVDNNQGPFQVLCDGSDGEYHEIVDAISEAAASKILSAQ</sequence>
<organism evidence="1">
    <name type="scientific">Salmonella enterica subsp. enterica serovar Hofit</name>
    <dbReference type="NCBI Taxonomy" id="2564537"/>
    <lineage>
        <taxon>Bacteria</taxon>
        <taxon>Pseudomonadati</taxon>
        <taxon>Pseudomonadota</taxon>
        <taxon>Gammaproteobacteria</taxon>
        <taxon>Enterobacterales</taxon>
        <taxon>Enterobacteriaceae</taxon>
        <taxon>Salmonella</taxon>
    </lineage>
</organism>